<dbReference type="GO" id="GO:0016887">
    <property type="term" value="F:ATP hydrolysis activity"/>
    <property type="evidence" value="ECO:0007669"/>
    <property type="project" value="InterPro"/>
</dbReference>
<keyword evidence="2" id="KW-1003">Cell membrane</keyword>
<keyword evidence="3" id="KW-0547">Nucleotide-binding</keyword>
<accession>A0A5B8RGV5</accession>
<dbReference type="SMART" id="SM00382">
    <property type="entry name" value="AAA"/>
    <property type="match status" value="1"/>
</dbReference>
<dbReference type="Pfam" id="PF00005">
    <property type="entry name" value="ABC_tran"/>
    <property type="match status" value="1"/>
</dbReference>
<dbReference type="PROSITE" id="PS50893">
    <property type="entry name" value="ABC_TRANSPORTER_2"/>
    <property type="match status" value="1"/>
</dbReference>
<feature type="domain" description="ABC transporter" evidence="7">
    <location>
        <begin position="2"/>
        <end position="244"/>
    </location>
</feature>
<dbReference type="PROSITE" id="PS00211">
    <property type="entry name" value="ABC_TRANSPORTER_1"/>
    <property type="match status" value="1"/>
</dbReference>
<dbReference type="InterPro" id="IPR050086">
    <property type="entry name" value="MetN_ABC_transporter-like"/>
</dbReference>
<dbReference type="InterPro" id="IPR003593">
    <property type="entry name" value="AAA+_ATPase"/>
</dbReference>
<evidence type="ECO:0000256" key="5">
    <source>
        <dbReference type="ARBA" id="ARBA00022967"/>
    </source>
</evidence>
<evidence type="ECO:0000256" key="4">
    <source>
        <dbReference type="ARBA" id="ARBA00022840"/>
    </source>
</evidence>
<evidence type="ECO:0000256" key="2">
    <source>
        <dbReference type="ARBA" id="ARBA00022475"/>
    </source>
</evidence>
<reference evidence="8" key="1">
    <citation type="submission" date="2019-06" db="EMBL/GenBank/DDBJ databases">
        <authorList>
            <person name="Murdoch R.W."/>
            <person name="Fathepure B."/>
        </authorList>
    </citation>
    <scope>NUCLEOTIDE SEQUENCE</scope>
</reference>
<dbReference type="SUPFAM" id="SSF52540">
    <property type="entry name" value="P-loop containing nucleoside triphosphate hydrolases"/>
    <property type="match status" value="1"/>
</dbReference>
<dbReference type="PANTHER" id="PTHR43166">
    <property type="entry name" value="AMINO ACID IMPORT ATP-BINDING PROTEIN"/>
    <property type="match status" value="1"/>
</dbReference>
<dbReference type="NCBIfam" id="TIGR02315">
    <property type="entry name" value="ABC_phnC"/>
    <property type="match status" value="1"/>
</dbReference>
<protein>
    <submittedName>
        <fullName evidence="8">Glutamine transport ATP-binding protein GlnQ</fullName>
    </submittedName>
</protein>
<dbReference type="PANTHER" id="PTHR43166:SF6">
    <property type="entry name" value="PHOSPHONATES IMPORT ATP-BINDING PROTEIN PHNC"/>
    <property type="match status" value="1"/>
</dbReference>
<keyword evidence="6" id="KW-0472">Membrane</keyword>
<sequence length="257" mass="27420">MIHTESLAMTYPGGVTALTPTSVRFERGAVTVLLGPSGAGKSTLLHCLNRLRAPTGGRVVADGVGPLEDAAAIRRHRRRTAMIFQQHQLLPRVSVLRNTLIGRLGHHGFWRSTLPLPAGERRLALDSLERVGLLDKALVRADQLSGGQQQRVGIARALTQQAELVLADEPVASLDPGASRQVLSLLRDVCTERGLTAVISLHQVEYTREFADRVIALADGGVVFDGPPTALDDDVLCRVYGPGAVADLRRDAAGAAA</sequence>
<dbReference type="InterPro" id="IPR003439">
    <property type="entry name" value="ABC_transporter-like_ATP-bd"/>
</dbReference>
<evidence type="ECO:0000256" key="6">
    <source>
        <dbReference type="ARBA" id="ARBA00023136"/>
    </source>
</evidence>
<proteinExistence type="predicted"/>
<dbReference type="GO" id="GO:0005524">
    <property type="term" value="F:ATP binding"/>
    <property type="evidence" value="ECO:0007669"/>
    <property type="project" value="UniProtKB-KW"/>
</dbReference>
<keyword evidence="4 8" id="KW-0067">ATP-binding</keyword>
<name>A0A5B8RGV5_9ZZZZ</name>
<dbReference type="InterPro" id="IPR027417">
    <property type="entry name" value="P-loop_NTPase"/>
</dbReference>
<dbReference type="EMBL" id="MN079117">
    <property type="protein sequence ID" value="QEA05927.1"/>
    <property type="molecule type" value="Genomic_DNA"/>
</dbReference>
<keyword evidence="1" id="KW-0813">Transport</keyword>
<gene>
    <name evidence="8" type="primary">glnQ_3</name>
    <name evidence="8" type="ORF">KBTEX_02256</name>
</gene>
<organism evidence="8">
    <name type="scientific">uncultured organism</name>
    <dbReference type="NCBI Taxonomy" id="155900"/>
    <lineage>
        <taxon>unclassified sequences</taxon>
        <taxon>environmental samples</taxon>
    </lineage>
</organism>
<dbReference type="Gene3D" id="3.40.50.300">
    <property type="entry name" value="P-loop containing nucleotide triphosphate hydrolases"/>
    <property type="match status" value="1"/>
</dbReference>
<dbReference type="AlphaFoldDB" id="A0A5B8RGV5"/>
<evidence type="ECO:0000256" key="3">
    <source>
        <dbReference type="ARBA" id="ARBA00022741"/>
    </source>
</evidence>
<dbReference type="InterPro" id="IPR012693">
    <property type="entry name" value="ABC_transpr_PhnC"/>
</dbReference>
<dbReference type="GO" id="GO:0015416">
    <property type="term" value="F:ABC-type phosphonate transporter activity"/>
    <property type="evidence" value="ECO:0007669"/>
    <property type="project" value="InterPro"/>
</dbReference>
<dbReference type="InterPro" id="IPR017871">
    <property type="entry name" value="ABC_transporter-like_CS"/>
</dbReference>
<keyword evidence="5" id="KW-1278">Translocase</keyword>
<dbReference type="GO" id="GO:0016020">
    <property type="term" value="C:membrane"/>
    <property type="evidence" value="ECO:0007669"/>
    <property type="project" value="InterPro"/>
</dbReference>
<evidence type="ECO:0000256" key="1">
    <source>
        <dbReference type="ARBA" id="ARBA00022448"/>
    </source>
</evidence>
<evidence type="ECO:0000259" key="7">
    <source>
        <dbReference type="PROSITE" id="PS50893"/>
    </source>
</evidence>
<evidence type="ECO:0000313" key="8">
    <source>
        <dbReference type="EMBL" id="QEA05927.1"/>
    </source>
</evidence>
<dbReference type="CDD" id="cd03256">
    <property type="entry name" value="ABC_PhnC_transporter"/>
    <property type="match status" value="1"/>
</dbReference>